<organism evidence="2 3">
    <name type="scientific">Wuchereria bancrofti</name>
    <dbReference type="NCBI Taxonomy" id="6293"/>
    <lineage>
        <taxon>Eukaryota</taxon>
        <taxon>Metazoa</taxon>
        <taxon>Ecdysozoa</taxon>
        <taxon>Nematoda</taxon>
        <taxon>Chromadorea</taxon>
        <taxon>Rhabditida</taxon>
        <taxon>Spirurina</taxon>
        <taxon>Spiruromorpha</taxon>
        <taxon>Filarioidea</taxon>
        <taxon>Onchocercidae</taxon>
        <taxon>Wuchereria</taxon>
    </lineage>
</organism>
<proteinExistence type="predicted"/>
<accession>A0AAF5RXS7</accession>
<evidence type="ECO:0000313" key="3">
    <source>
        <dbReference type="WBParaSite" id="mrna-Wban_10320"/>
    </source>
</evidence>
<dbReference type="WBParaSite" id="mrna-Wban_10320">
    <property type="protein sequence ID" value="mrna-Wban_10320"/>
    <property type="gene ID" value="Wban_10320"/>
</dbReference>
<feature type="compositionally biased region" description="Acidic residues" evidence="1">
    <location>
        <begin position="14"/>
        <end position="26"/>
    </location>
</feature>
<reference evidence="2" key="1">
    <citation type="submission" date="2015-03" db="EMBL/GenBank/DDBJ databases">
        <title>Wuchereria bancrofti Genome Sequencing Papua New Guinea Strain.</title>
        <authorList>
            <person name="Small S.T."/>
            <person name="Serre D."/>
            <person name="Zimmerman P.A."/>
        </authorList>
    </citation>
    <scope>NUCLEOTIDE SEQUENCE [LARGE SCALE GENOMIC DNA]</scope>
    <source>
        <strain evidence="2">pt0022</strain>
    </source>
</reference>
<evidence type="ECO:0000256" key="1">
    <source>
        <dbReference type="SAM" id="MobiDB-lite"/>
    </source>
</evidence>
<reference evidence="2" key="2">
    <citation type="journal article" date="2016" name="Mol. Ecol.">
        <title>Population genomics of the filarial nematode parasite Wuchereria bancrofti from mosquitoes.</title>
        <authorList>
            <person name="Small S.T."/>
            <person name="Reimer L.J."/>
            <person name="Tisch D.J."/>
            <person name="King C.L."/>
            <person name="Christensen B.M."/>
            <person name="Siba P.M."/>
            <person name="Kazura J.W."/>
            <person name="Serre D."/>
            <person name="Zimmerman P.A."/>
        </authorList>
    </citation>
    <scope>NUCLEOTIDE SEQUENCE</scope>
    <source>
        <strain evidence="2">pt0022</strain>
    </source>
</reference>
<feature type="compositionally biased region" description="Basic residues" evidence="1">
    <location>
        <begin position="1"/>
        <end position="10"/>
    </location>
</feature>
<protein>
    <submittedName>
        <fullName evidence="3">Uncharacterized protein</fullName>
    </submittedName>
</protein>
<sequence>MGREKGRKRNGKEGEDEPVFLCDQEG</sequence>
<dbReference type="Proteomes" id="UP000093561">
    <property type="component" value="Unassembled WGS sequence"/>
</dbReference>
<name>A0AAF5RXS7_WUCBA</name>
<evidence type="ECO:0000313" key="2">
    <source>
        <dbReference type="Proteomes" id="UP000093561"/>
    </source>
</evidence>
<reference evidence="3" key="3">
    <citation type="submission" date="2024-02" db="UniProtKB">
        <authorList>
            <consortium name="WormBaseParasite"/>
        </authorList>
    </citation>
    <scope>IDENTIFICATION</scope>
    <source>
        <strain evidence="3">pt0022</strain>
    </source>
</reference>
<dbReference type="AlphaFoldDB" id="A0AAF5RXS7"/>
<feature type="region of interest" description="Disordered" evidence="1">
    <location>
        <begin position="1"/>
        <end position="26"/>
    </location>
</feature>